<proteinExistence type="predicted"/>
<dbReference type="PANTHER" id="PTHR43757:SF14">
    <property type="entry name" value="GLYCINE CLEAVAGE T-PROTEIN FAMILY"/>
    <property type="match status" value="1"/>
</dbReference>
<dbReference type="InterPro" id="IPR027266">
    <property type="entry name" value="TrmE/GcvT-like"/>
</dbReference>
<sequence>MPSWQSWIAMLGTGKSACHHGCHGMLYQKRHLASLSPIRKTSVGSRGSEHSKGALVARRALDLDIDLPEIDLDLRSLQNDRGAVVEGDVITSFGNDADALKALSDGIVIVDHKHWGRLRVSGADRLQFLHGQSTADFLALQPGRGCATVFVDRKGRTIDSVQCLIQPSSILLIVSPGRRETLYSRLDQHIFFGDKVEVADISDETVQLRLAGLHSDSFIAGLGAGELVGQAHGSHAVFKAGGEPVVISVGSGFSASGYTIVASEGAAAELWHRCVEQGVVPMGERAYEQARICDGRPAAGSELTEDYNPLEAGLQSAISLTKGCFVGAETLSKLSNLDAVKQQLWGLQLTSKAAPGDLILDGEERCGKVTSYTELPDGRHIALGYVRCRSRGMQVDLTGKQVTVNGSTAKLVETPYALRSQ</sequence>
<dbReference type="AlphaFoldDB" id="A0AAV1HVT9"/>
<feature type="domain" description="GCVT N-terminal" evidence="2">
    <location>
        <begin position="100"/>
        <end position="322"/>
    </location>
</feature>
<dbReference type="EMBL" id="CAUYUE010000002">
    <property type="protein sequence ID" value="CAK0742478.1"/>
    <property type="molecule type" value="Genomic_DNA"/>
</dbReference>
<gene>
    <name evidence="3" type="ORF">CVIRNUC_001399</name>
</gene>
<dbReference type="InterPro" id="IPR028896">
    <property type="entry name" value="GcvT/YgfZ/DmdA"/>
</dbReference>
<dbReference type="GO" id="GO:0005739">
    <property type="term" value="C:mitochondrion"/>
    <property type="evidence" value="ECO:0007669"/>
    <property type="project" value="TreeGrafter"/>
</dbReference>
<evidence type="ECO:0000313" key="3">
    <source>
        <dbReference type="EMBL" id="CAK0742478.1"/>
    </source>
</evidence>
<reference evidence="3 4" key="1">
    <citation type="submission" date="2023-10" db="EMBL/GenBank/DDBJ databases">
        <authorList>
            <person name="Maclean D."/>
            <person name="Macfadyen A."/>
        </authorList>
    </citation>
    <scope>NUCLEOTIDE SEQUENCE [LARGE SCALE GENOMIC DNA]</scope>
</reference>
<dbReference type="Proteomes" id="UP001314263">
    <property type="component" value="Unassembled WGS sequence"/>
</dbReference>
<dbReference type="NCBIfam" id="TIGR03317">
    <property type="entry name" value="ygfZ_signature"/>
    <property type="match status" value="1"/>
</dbReference>
<evidence type="ECO:0000313" key="4">
    <source>
        <dbReference type="Proteomes" id="UP001314263"/>
    </source>
</evidence>
<dbReference type="SUPFAM" id="SSF103025">
    <property type="entry name" value="Folate-binding domain"/>
    <property type="match status" value="1"/>
</dbReference>
<organism evidence="3 4">
    <name type="scientific">Coccomyxa viridis</name>
    <dbReference type="NCBI Taxonomy" id="1274662"/>
    <lineage>
        <taxon>Eukaryota</taxon>
        <taxon>Viridiplantae</taxon>
        <taxon>Chlorophyta</taxon>
        <taxon>core chlorophytes</taxon>
        <taxon>Trebouxiophyceae</taxon>
        <taxon>Trebouxiophyceae incertae sedis</taxon>
        <taxon>Coccomyxaceae</taxon>
        <taxon>Coccomyxa</taxon>
    </lineage>
</organism>
<keyword evidence="1" id="KW-0809">Transit peptide</keyword>
<comment type="caution">
    <text evidence="3">The sequence shown here is derived from an EMBL/GenBank/DDBJ whole genome shotgun (WGS) entry which is preliminary data.</text>
</comment>
<dbReference type="InterPro" id="IPR006222">
    <property type="entry name" value="GCVT_N"/>
</dbReference>
<protein>
    <recommendedName>
        <fullName evidence="2">GCVT N-terminal domain-containing protein</fullName>
    </recommendedName>
</protein>
<evidence type="ECO:0000259" key="2">
    <source>
        <dbReference type="Pfam" id="PF01571"/>
    </source>
</evidence>
<keyword evidence="4" id="KW-1185">Reference proteome</keyword>
<dbReference type="PANTHER" id="PTHR43757">
    <property type="entry name" value="AMINOMETHYLTRANSFERASE"/>
    <property type="match status" value="1"/>
</dbReference>
<name>A0AAV1HVT9_9CHLO</name>
<evidence type="ECO:0000256" key="1">
    <source>
        <dbReference type="ARBA" id="ARBA00022946"/>
    </source>
</evidence>
<dbReference type="Pfam" id="PF01571">
    <property type="entry name" value="GCV_T"/>
    <property type="match status" value="1"/>
</dbReference>
<dbReference type="Gene3D" id="3.30.1360.120">
    <property type="entry name" value="Probable tRNA modification gtpase trme, domain 1"/>
    <property type="match status" value="1"/>
</dbReference>
<accession>A0AAV1HVT9</accession>
<dbReference type="InterPro" id="IPR017703">
    <property type="entry name" value="YgfZ/GCV_T_CS"/>
</dbReference>